<sequence>MKLSPPRTSEQIKVSFPAEHVLLITFSRPKSLNAMGAQMTRDMRDVLNWFDAEPSLWVIIVTGTGRAFCAGADLKAWNDEQQSGDSSEQERSATDIYGFGAISRRVSSGKPIIAAVNGLAMGGGVEMLTNCDIVVASEEAKFALPEVKRGVVAVAGGIPRLARTSGHQVSCRNLYAESPLNHTPMQLASELILTGKTISATEARDRFRL</sequence>
<evidence type="ECO:0000313" key="3">
    <source>
        <dbReference type="EMBL" id="KAL0955424.1"/>
    </source>
</evidence>
<dbReference type="Gene3D" id="3.90.226.10">
    <property type="entry name" value="2-enoyl-CoA Hydratase, Chain A, domain 1"/>
    <property type="match status" value="1"/>
</dbReference>
<comment type="caution">
    <text evidence="3">The sequence shown here is derived from an EMBL/GenBank/DDBJ whole genome shotgun (WGS) entry which is preliminary data.</text>
</comment>
<dbReference type="PANTHER" id="PTHR11941">
    <property type="entry name" value="ENOYL-COA HYDRATASE-RELATED"/>
    <property type="match status" value="1"/>
</dbReference>
<protein>
    <recommendedName>
        <fullName evidence="5">Enoyl-CoA hydratase</fullName>
    </recommendedName>
</protein>
<dbReference type="CDD" id="cd06558">
    <property type="entry name" value="crotonase-like"/>
    <property type="match status" value="1"/>
</dbReference>
<evidence type="ECO:0000256" key="2">
    <source>
        <dbReference type="RuleBase" id="RU003707"/>
    </source>
</evidence>
<evidence type="ECO:0008006" key="5">
    <source>
        <dbReference type="Google" id="ProtNLM"/>
    </source>
</evidence>
<dbReference type="Proteomes" id="UP001556367">
    <property type="component" value="Unassembled WGS sequence"/>
</dbReference>
<reference evidence="4" key="1">
    <citation type="submission" date="2024-06" db="EMBL/GenBank/DDBJ databases">
        <title>Multi-omics analyses provide insights into the biosynthesis of the anticancer antibiotic pleurotin in Hohenbuehelia grisea.</title>
        <authorList>
            <person name="Weaver J.A."/>
            <person name="Alberti F."/>
        </authorList>
    </citation>
    <scope>NUCLEOTIDE SEQUENCE [LARGE SCALE GENOMIC DNA]</scope>
    <source>
        <strain evidence="4">T-177</strain>
    </source>
</reference>
<evidence type="ECO:0000256" key="1">
    <source>
        <dbReference type="ARBA" id="ARBA00005254"/>
    </source>
</evidence>
<accession>A0ABR3JI46</accession>
<name>A0ABR3JI46_9AGAR</name>
<evidence type="ECO:0000313" key="4">
    <source>
        <dbReference type="Proteomes" id="UP001556367"/>
    </source>
</evidence>
<dbReference type="SUPFAM" id="SSF52096">
    <property type="entry name" value="ClpP/crotonase"/>
    <property type="match status" value="1"/>
</dbReference>
<comment type="similarity">
    <text evidence="1 2">Belongs to the enoyl-CoA hydratase/isomerase family.</text>
</comment>
<dbReference type="Pfam" id="PF00378">
    <property type="entry name" value="ECH_1"/>
    <property type="match status" value="1"/>
</dbReference>
<proteinExistence type="inferred from homology"/>
<dbReference type="PROSITE" id="PS00166">
    <property type="entry name" value="ENOYL_COA_HYDRATASE"/>
    <property type="match status" value="1"/>
</dbReference>
<dbReference type="InterPro" id="IPR018376">
    <property type="entry name" value="Enoyl-CoA_hyd/isom_CS"/>
</dbReference>
<gene>
    <name evidence="3" type="ORF">HGRIS_001670</name>
</gene>
<dbReference type="InterPro" id="IPR001753">
    <property type="entry name" value="Enoyl-CoA_hydra/iso"/>
</dbReference>
<dbReference type="PANTHER" id="PTHR11941:SF158">
    <property type="entry name" value="ENOYL-COA HYDRATASE (AFU_ORTHOLOGUE AFUA_2G10650)"/>
    <property type="match status" value="1"/>
</dbReference>
<dbReference type="InterPro" id="IPR029045">
    <property type="entry name" value="ClpP/crotonase-like_dom_sf"/>
</dbReference>
<organism evidence="3 4">
    <name type="scientific">Hohenbuehelia grisea</name>
    <dbReference type="NCBI Taxonomy" id="104357"/>
    <lineage>
        <taxon>Eukaryota</taxon>
        <taxon>Fungi</taxon>
        <taxon>Dikarya</taxon>
        <taxon>Basidiomycota</taxon>
        <taxon>Agaricomycotina</taxon>
        <taxon>Agaricomycetes</taxon>
        <taxon>Agaricomycetidae</taxon>
        <taxon>Agaricales</taxon>
        <taxon>Pleurotineae</taxon>
        <taxon>Pleurotaceae</taxon>
        <taxon>Hohenbuehelia</taxon>
    </lineage>
</organism>
<dbReference type="EMBL" id="JASNQZ010000006">
    <property type="protein sequence ID" value="KAL0955424.1"/>
    <property type="molecule type" value="Genomic_DNA"/>
</dbReference>
<keyword evidence="4" id="KW-1185">Reference proteome</keyword>